<keyword evidence="7 10" id="KW-0546">Nucleotide metabolism</keyword>
<dbReference type="SUPFAM" id="SSF52972">
    <property type="entry name" value="ITPase-like"/>
    <property type="match status" value="1"/>
</dbReference>
<dbReference type="GO" id="GO:0017111">
    <property type="term" value="F:ribonucleoside triphosphate phosphatase activity"/>
    <property type="evidence" value="ECO:0007669"/>
    <property type="project" value="InterPro"/>
</dbReference>
<comment type="cofactor">
    <cofactor evidence="10">
        <name>Mg(2+)</name>
        <dbReference type="ChEBI" id="CHEBI:18420"/>
    </cofactor>
    <text evidence="10">Binds 1 Mg(2+) ion per subunit.</text>
</comment>
<comment type="subunit">
    <text evidence="2 10">Homodimer.</text>
</comment>
<keyword evidence="5 10" id="KW-0378">Hydrolase</keyword>
<comment type="catalytic activity">
    <reaction evidence="9 10">
        <text>XTP + H2O = XMP + diphosphate + H(+)</text>
        <dbReference type="Rhea" id="RHEA:28610"/>
        <dbReference type="ChEBI" id="CHEBI:15377"/>
        <dbReference type="ChEBI" id="CHEBI:15378"/>
        <dbReference type="ChEBI" id="CHEBI:33019"/>
        <dbReference type="ChEBI" id="CHEBI:57464"/>
        <dbReference type="ChEBI" id="CHEBI:61314"/>
        <dbReference type="EC" id="3.6.1.66"/>
    </reaction>
</comment>
<keyword evidence="6 10" id="KW-0460">Magnesium</keyword>
<feature type="binding site" evidence="10">
    <location>
        <position position="40"/>
    </location>
    <ligand>
        <name>Mg(2+)</name>
        <dbReference type="ChEBI" id="CHEBI:18420"/>
    </ligand>
</feature>
<dbReference type="GO" id="GO:0000166">
    <property type="term" value="F:nucleotide binding"/>
    <property type="evidence" value="ECO:0007669"/>
    <property type="project" value="UniProtKB-KW"/>
</dbReference>
<dbReference type="InterPro" id="IPR002637">
    <property type="entry name" value="RdgB/HAM1"/>
</dbReference>
<dbReference type="GO" id="GO:0036220">
    <property type="term" value="F:ITP diphosphatase activity"/>
    <property type="evidence" value="ECO:0007669"/>
    <property type="project" value="UniProtKB-UniRule"/>
</dbReference>
<feature type="binding site" evidence="10">
    <location>
        <position position="69"/>
    </location>
    <ligand>
        <name>Mg(2+)</name>
        <dbReference type="ChEBI" id="CHEBI:18420"/>
    </ligand>
</feature>
<dbReference type="PANTHER" id="PTHR11067">
    <property type="entry name" value="INOSINE TRIPHOSPHATE PYROPHOSPHATASE/HAM1 PROTEIN"/>
    <property type="match status" value="1"/>
</dbReference>
<dbReference type="PANTHER" id="PTHR11067:SF9">
    <property type="entry name" value="INOSINE TRIPHOSPHATE PYROPHOSPHATASE"/>
    <property type="match status" value="1"/>
</dbReference>
<keyword evidence="13" id="KW-1185">Reference proteome</keyword>
<accession>A0A0D2J4Y7</accession>
<dbReference type="GO" id="GO:0035870">
    <property type="term" value="F:dITP diphosphatase activity"/>
    <property type="evidence" value="ECO:0007669"/>
    <property type="project" value="UniProtKB-UniRule"/>
</dbReference>
<feature type="binding site" evidence="10">
    <location>
        <begin position="7"/>
        <end position="12"/>
    </location>
    <ligand>
        <name>substrate</name>
    </ligand>
</feature>
<evidence type="ECO:0000256" key="6">
    <source>
        <dbReference type="ARBA" id="ARBA00022842"/>
    </source>
</evidence>
<feature type="binding site" evidence="10">
    <location>
        <position position="70"/>
    </location>
    <ligand>
        <name>substrate</name>
    </ligand>
</feature>
<dbReference type="NCBIfam" id="TIGR00042">
    <property type="entry name" value="RdgB/HAM1 family non-canonical purine NTP pyrophosphatase"/>
    <property type="match status" value="1"/>
</dbReference>
<name>A0A0D2J4Y7_9BACT</name>
<dbReference type="NCBIfam" id="NF011397">
    <property type="entry name" value="PRK14822.1"/>
    <property type="match status" value="1"/>
</dbReference>
<feature type="binding site" evidence="10">
    <location>
        <begin position="152"/>
        <end position="155"/>
    </location>
    <ligand>
        <name>substrate</name>
    </ligand>
</feature>
<protein>
    <recommendedName>
        <fullName evidence="10">dITP/XTP pyrophosphatase</fullName>
        <ecNumber evidence="10">3.6.1.66</ecNumber>
    </recommendedName>
    <alternativeName>
        <fullName evidence="10">Non-canonical purine NTP pyrophosphatase</fullName>
    </alternativeName>
    <alternativeName>
        <fullName evidence="10">Non-standard purine NTP pyrophosphatase</fullName>
    </alternativeName>
    <alternativeName>
        <fullName evidence="10">Nucleoside-triphosphate diphosphatase</fullName>
    </alternativeName>
    <alternativeName>
        <fullName evidence="10">Nucleoside-triphosphate pyrophosphatase</fullName>
        <shortName evidence="10">NTPase</shortName>
    </alternativeName>
</protein>
<dbReference type="Pfam" id="PF01725">
    <property type="entry name" value="Ham1p_like"/>
    <property type="match status" value="1"/>
</dbReference>
<dbReference type="GO" id="GO:0009146">
    <property type="term" value="P:purine nucleoside triphosphate catabolic process"/>
    <property type="evidence" value="ECO:0007669"/>
    <property type="project" value="UniProtKB-UniRule"/>
</dbReference>
<dbReference type="CDD" id="cd00515">
    <property type="entry name" value="HAM1"/>
    <property type="match status" value="1"/>
</dbReference>
<dbReference type="InterPro" id="IPR029001">
    <property type="entry name" value="ITPase-like_fam"/>
</dbReference>
<evidence type="ECO:0000256" key="5">
    <source>
        <dbReference type="ARBA" id="ARBA00022801"/>
    </source>
</evidence>
<dbReference type="RefSeq" id="WP_044349587.1">
    <property type="nucleotide sequence ID" value="NZ_AZAC01000017.1"/>
</dbReference>
<dbReference type="STRING" id="1429043.X474_14850"/>
<dbReference type="EC" id="3.6.1.66" evidence="10"/>
<reference evidence="12 13" key="1">
    <citation type="submission" date="2013-11" db="EMBL/GenBank/DDBJ databases">
        <title>Metagenomic analysis of a methanogenic consortium involved in long chain n-alkane degradation.</title>
        <authorList>
            <person name="Davidova I.A."/>
            <person name="Callaghan A.V."/>
            <person name="Wawrik B."/>
            <person name="Pruitt S."/>
            <person name="Marks C."/>
            <person name="Duncan K.E."/>
            <person name="Suflita J.M."/>
        </authorList>
    </citation>
    <scope>NUCLEOTIDE SEQUENCE [LARGE SCALE GENOMIC DNA]</scope>
    <source>
        <strain evidence="12 13">SPR</strain>
    </source>
</reference>
<comment type="caution">
    <text evidence="12">The sequence shown here is derived from an EMBL/GenBank/DDBJ whole genome shotgun (WGS) entry which is preliminary data.</text>
</comment>
<feature type="binding site" evidence="10">
    <location>
        <begin position="180"/>
        <end position="181"/>
    </location>
    <ligand>
        <name>substrate</name>
    </ligand>
</feature>
<dbReference type="Proteomes" id="UP000032233">
    <property type="component" value="Unassembled WGS sequence"/>
</dbReference>
<dbReference type="GO" id="GO:0005829">
    <property type="term" value="C:cytosol"/>
    <property type="evidence" value="ECO:0007669"/>
    <property type="project" value="TreeGrafter"/>
</dbReference>
<dbReference type="OrthoDB" id="9807456at2"/>
<feature type="binding site" evidence="10">
    <location>
        <position position="175"/>
    </location>
    <ligand>
        <name>substrate</name>
    </ligand>
</feature>
<evidence type="ECO:0000256" key="3">
    <source>
        <dbReference type="ARBA" id="ARBA00022723"/>
    </source>
</evidence>
<dbReference type="PATRIC" id="fig|1429043.3.peg.3144"/>
<evidence type="ECO:0000256" key="11">
    <source>
        <dbReference type="RuleBase" id="RU003781"/>
    </source>
</evidence>
<evidence type="ECO:0000256" key="7">
    <source>
        <dbReference type="ARBA" id="ARBA00023080"/>
    </source>
</evidence>
<dbReference type="InParanoid" id="A0A0D2J4Y7"/>
<dbReference type="GO" id="GO:0036222">
    <property type="term" value="F:XTP diphosphatase activity"/>
    <property type="evidence" value="ECO:0007669"/>
    <property type="project" value="UniProtKB-UniRule"/>
</dbReference>
<evidence type="ECO:0000256" key="4">
    <source>
        <dbReference type="ARBA" id="ARBA00022741"/>
    </source>
</evidence>
<comment type="similarity">
    <text evidence="1 10 11">Belongs to the HAM1 NTPase family.</text>
</comment>
<comment type="catalytic activity">
    <reaction evidence="8 10">
        <text>dITP + H2O = dIMP + diphosphate + H(+)</text>
        <dbReference type="Rhea" id="RHEA:28342"/>
        <dbReference type="ChEBI" id="CHEBI:15377"/>
        <dbReference type="ChEBI" id="CHEBI:15378"/>
        <dbReference type="ChEBI" id="CHEBI:33019"/>
        <dbReference type="ChEBI" id="CHEBI:61194"/>
        <dbReference type="ChEBI" id="CHEBI:61382"/>
        <dbReference type="EC" id="3.6.1.66"/>
    </reaction>
</comment>
<evidence type="ECO:0000256" key="10">
    <source>
        <dbReference type="HAMAP-Rule" id="MF_01405"/>
    </source>
</evidence>
<keyword evidence="4 10" id="KW-0547">Nucleotide-binding</keyword>
<evidence type="ECO:0000256" key="1">
    <source>
        <dbReference type="ARBA" id="ARBA00008023"/>
    </source>
</evidence>
<gene>
    <name evidence="12" type="ORF">X474_14850</name>
</gene>
<organism evidence="12 13">
    <name type="scientific">Dethiosulfatarculus sandiegensis</name>
    <dbReference type="NCBI Taxonomy" id="1429043"/>
    <lineage>
        <taxon>Bacteria</taxon>
        <taxon>Pseudomonadati</taxon>
        <taxon>Thermodesulfobacteriota</taxon>
        <taxon>Desulfarculia</taxon>
        <taxon>Desulfarculales</taxon>
        <taxon>Desulfarculaceae</taxon>
        <taxon>Dethiosulfatarculus</taxon>
    </lineage>
</organism>
<evidence type="ECO:0000256" key="2">
    <source>
        <dbReference type="ARBA" id="ARBA00011738"/>
    </source>
</evidence>
<dbReference type="AlphaFoldDB" id="A0A0D2J4Y7"/>
<dbReference type="GO" id="GO:0009117">
    <property type="term" value="P:nucleotide metabolic process"/>
    <property type="evidence" value="ECO:0007669"/>
    <property type="project" value="UniProtKB-KW"/>
</dbReference>
<dbReference type="HAMAP" id="MF_01405">
    <property type="entry name" value="Non_canon_purine_NTPase"/>
    <property type="match status" value="1"/>
</dbReference>
<evidence type="ECO:0000313" key="13">
    <source>
        <dbReference type="Proteomes" id="UP000032233"/>
    </source>
</evidence>
<dbReference type="InterPro" id="IPR020922">
    <property type="entry name" value="dITP/XTP_pyrophosphatase"/>
</dbReference>
<comment type="function">
    <text evidence="10">Pyrophosphatase that catalyzes the hydrolysis of nucleoside triphosphates to their monophosphate derivatives, with a high preference for the non-canonical purine nucleotides XTP (xanthosine triphosphate), dITP (deoxyinosine triphosphate) and ITP. Seems to function as a house-cleaning enzyme that removes non-canonical purine nucleotides from the nucleotide pool, thus preventing their incorporation into DNA/RNA and avoiding chromosomal lesions.</text>
</comment>
<evidence type="ECO:0000256" key="9">
    <source>
        <dbReference type="ARBA" id="ARBA00052017"/>
    </source>
</evidence>
<dbReference type="EMBL" id="AZAC01000017">
    <property type="protein sequence ID" value="KIX13199.1"/>
    <property type="molecule type" value="Genomic_DNA"/>
</dbReference>
<dbReference type="Gene3D" id="3.90.950.10">
    <property type="match status" value="1"/>
</dbReference>
<comment type="catalytic activity">
    <reaction evidence="10">
        <text>ITP + H2O = IMP + diphosphate + H(+)</text>
        <dbReference type="Rhea" id="RHEA:29399"/>
        <dbReference type="ChEBI" id="CHEBI:15377"/>
        <dbReference type="ChEBI" id="CHEBI:15378"/>
        <dbReference type="ChEBI" id="CHEBI:33019"/>
        <dbReference type="ChEBI" id="CHEBI:58053"/>
        <dbReference type="ChEBI" id="CHEBI:61402"/>
        <dbReference type="EC" id="3.6.1.66"/>
    </reaction>
</comment>
<feature type="active site" description="Proton acceptor" evidence="10">
    <location>
        <position position="69"/>
    </location>
</feature>
<proteinExistence type="inferred from homology"/>
<evidence type="ECO:0000256" key="8">
    <source>
        <dbReference type="ARBA" id="ARBA00051875"/>
    </source>
</evidence>
<keyword evidence="3 10" id="KW-0479">Metal-binding</keyword>
<dbReference type="FunFam" id="3.90.950.10:FF:000001">
    <property type="entry name" value="dITP/XTP pyrophosphatase"/>
    <property type="match status" value="1"/>
</dbReference>
<evidence type="ECO:0000313" key="12">
    <source>
        <dbReference type="EMBL" id="KIX13199.1"/>
    </source>
</evidence>
<dbReference type="FunCoup" id="A0A0D2J4Y7">
    <property type="interactions" value="557"/>
</dbReference>
<sequence>MKLVLASTNKGKRREIEAMAAPLGIEVLLMSELGFDREIEETGDTFEENALLKARTVAAELGLPVLADDSGLEVYHLGNRPGVKSARYAGENATDKENNQKLAREMEGVPLEKRGAAFECCMVCALPDGRFLTAHGRMEGRIALKPHGENGFGYDPWFELPDKGVTVAQLPAQEKNAISHRAQALQKIVPGLKEFIAS</sequence>
<dbReference type="GO" id="GO:0046872">
    <property type="term" value="F:metal ion binding"/>
    <property type="evidence" value="ECO:0007669"/>
    <property type="project" value="UniProtKB-KW"/>
</dbReference>